<feature type="region of interest" description="Disordered" evidence="1">
    <location>
        <begin position="1"/>
        <end position="27"/>
    </location>
</feature>
<proteinExistence type="predicted"/>
<dbReference type="RefSeq" id="WP_142979231.1">
    <property type="nucleotide sequence ID" value="NZ_RKLU01000002.1"/>
</dbReference>
<protein>
    <submittedName>
        <fullName evidence="4">Tfx family DNA-binding protein</fullName>
    </submittedName>
</protein>
<evidence type="ECO:0000313" key="4">
    <source>
        <dbReference type="EMBL" id="TQQ82967.1"/>
    </source>
</evidence>
<feature type="domain" description="RNA polymerase sigma-70 region 4" evidence="2">
    <location>
        <begin position="45"/>
        <end position="88"/>
    </location>
</feature>
<dbReference type="OrthoDB" id="17771at2157"/>
<evidence type="ECO:0000313" key="5">
    <source>
        <dbReference type="Proteomes" id="UP000705823"/>
    </source>
</evidence>
<name>A0A8J8TC94_9EURY</name>
<keyword evidence="4" id="KW-0238">DNA-binding</keyword>
<sequence>MTDSGDEERSPTADHDSPGDADDAAADIDVSDLLDRAGFDAEENVLTARQAEVLALREQGLRQLDIAERLGTSRANVSNIEGSARENIAKASETVSFAESLSAPVRVEIPADTDLYRVPNLIYDAADEADVKVSYTAPDLMSLISDRASAAVKGRNVKKRLFVSVTADGSVQVRQSSR</sequence>
<dbReference type="Pfam" id="PF04545">
    <property type="entry name" value="Sigma70_r4"/>
    <property type="match status" value="1"/>
</dbReference>
<accession>A0A8J8TC94</accession>
<dbReference type="AlphaFoldDB" id="A0A8J8TC94"/>
<dbReference type="InterPro" id="IPR004645">
    <property type="entry name" value="Tfx_DNA-bd_arc"/>
</dbReference>
<reference evidence="4" key="1">
    <citation type="submission" date="2019-02" db="EMBL/GenBank/DDBJ databases">
        <title>Halonotius sp. a new haloarchaeum isolated from saline soil.</title>
        <authorList>
            <person name="Duran-Viseras A."/>
            <person name="Sanchez-Porro C."/>
            <person name="Ventosa A."/>
        </authorList>
    </citation>
    <scope>NUCLEOTIDE SEQUENCE</scope>
    <source>
        <strain evidence="4">F15B</strain>
    </source>
</reference>
<dbReference type="InterPro" id="IPR029291">
    <property type="entry name" value="Tfx_C"/>
</dbReference>
<organism evidence="4 5">
    <name type="scientific">Halonotius terrestris</name>
    <dbReference type="NCBI Taxonomy" id="2487750"/>
    <lineage>
        <taxon>Archaea</taxon>
        <taxon>Methanobacteriati</taxon>
        <taxon>Methanobacteriota</taxon>
        <taxon>Stenosarchaea group</taxon>
        <taxon>Halobacteria</taxon>
        <taxon>Halobacteriales</taxon>
        <taxon>Haloferacaceae</taxon>
        <taxon>Halonotius</taxon>
    </lineage>
</organism>
<evidence type="ECO:0000256" key="1">
    <source>
        <dbReference type="SAM" id="MobiDB-lite"/>
    </source>
</evidence>
<dbReference type="Pfam" id="PF14601">
    <property type="entry name" value="TFX_C"/>
    <property type="match status" value="1"/>
</dbReference>
<dbReference type="InterPro" id="IPR007630">
    <property type="entry name" value="RNA_pol_sigma70_r4"/>
</dbReference>
<dbReference type="EMBL" id="RKLU01000002">
    <property type="protein sequence ID" value="TQQ82967.1"/>
    <property type="molecule type" value="Genomic_DNA"/>
</dbReference>
<dbReference type="Gene3D" id="3.30.1190.10">
    <property type="entry name" value="DNA-binding protein Tfx superfamily, archaea"/>
    <property type="match status" value="1"/>
</dbReference>
<dbReference type="GO" id="GO:0003677">
    <property type="term" value="F:DNA binding"/>
    <property type="evidence" value="ECO:0007669"/>
    <property type="project" value="UniProtKB-KW"/>
</dbReference>
<gene>
    <name evidence="4" type="ORF">EGH24_05900</name>
</gene>
<dbReference type="InterPro" id="IPR036657">
    <property type="entry name" value="Tfx_DNA-bd_sf_arc"/>
</dbReference>
<feature type="compositionally biased region" description="Basic and acidic residues" evidence="1">
    <location>
        <begin position="7"/>
        <end position="18"/>
    </location>
</feature>
<dbReference type="GO" id="GO:0006352">
    <property type="term" value="P:DNA-templated transcription initiation"/>
    <property type="evidence" value="ECO:0007669"/>
    <property type="project" value="InterPro"/>
</dbReference>
<dbReference type="NCBIfam" id="TIGR00721">
    <property type="entry name" value="tfx"/>
    <property type="match status" value="1"/>
</dbReference>
<feature type="domain" description="DNA binding protein Tfx C-terminal" evidence="3">
    <location>
        <begin position="91"/>
        <end position="173"/>
    </location>
</feature>
<dbReference type="GO" id="GO:0003700">
    <property type="term" value="F:DNA-binding transcription factor activity"/>
    <property type="evidence" value="ECO:0007669"/>
    <property type="project" value="InterPro"/>
</dbReference>
<comment type="caution">
    <text evidence="4">The sequence shown here is derived from an EMBL/GenBank/DDBJ whole genome shotgun (WGS) entry which is preliminary data.</text>
</comment>
<dbReference type="Proteomes" id="UP000705823">
    <property type="component" value="Unassembled WGS sequence"/>
</dbReference>
<dbReference type="SUPFAM" id="SSF89915">
    <property type="entry name" value="DNA-binding protein Tfx"/>
    <property type="match status" value="1"/>
</dbReference>
<evidence type="ECO:0000259" key="2">
    <source>
        <dbReference type="Pfam" id="PF04545"/>
    </source>
</evidence>
<evidence type="ECO:0000259" key="3">
    <source>
        <dbReference type="Pfam" id="PF14601"/>
    </source>
</evidence>
<keyword evidence="5" id="KW-1185">Reference proteome</keyword>